<organism evidence="1 2">
    <name type="scientific">Xenophilus arseniciresistens</name>
    <dbReference type="NCBI Taxonomy" id="1283306"/>
    <lineage>
        <taxon>Bacteria</taxon>
        <taxon>Pseudomonadati</taxon>
        <taxon>Pseudomonadota</taxon>
        <taxon>Betaproteobacteria</taxon>
        <taxon>Burkholderiales</taxon>
        <taxon>Comamonadaceae</taxon>
        <taxon>Xenophilus</taxon>
    </lineage>
</organism>
<dbReference type="Pfam" id="PF06945">
    <property type="entry name" value="DUF1289"/>
    <property type="match status" value="1"/>
</dbReference>
<keyword evidence="2" id="KW-1185">Reference proteome</keyword>
<dbReference type="PANTHER" id="PTHR35175:SF2">
    <property type="entry name" value="DUF1289 DOMAIN-CONTAINING PROTEIN"/>
    <property type="match status" value="1"/>
</dbReference>
<comment type="caution">
    <text evidence="1">The sequence shown here is derived from an EMBL/GenBank/DDBJ whole genome shotgun (WGS) entry which is preliminary data.</text>
</comment>
<name>A0AAE3T034_9BURK</name>
<proteinExistence type="predicted"/>
<gene>
    <name evidence="1" type="ORF">PGB34_15280</name>
</gene>
<dbReference type="Proteomes" id="UP001212602">
    <property type="component" value="Unassembled WGS sequence"/>
</dbReference>
<dbReference type="AlphaFoldDB" id="A0AAE3T034"/>
<dbReference type="EMBL" id="JAQIPB010000007">
    <property type="protein sequence ID" value="MDA7417724.1"/>
    <property type="molecule type" value="Genomic_DNA"/>
</dbReference>
<dbReference type="RefSeq" id="WP_271428963.1">
    <property type="nucleotide sequence ID" value="NZ_JAQIPB010000007.1"/>
</dbReference>
<reference evidence="1" key="1">
    <citation type="submission" date="2023-01" db="EMBL/GenBank/DDBJ databases">
        <title>Xenophilus mangrovi sp. nov., isolated from soil of Mangrove nature reserve.</title>
        <authorList>
            <person name="Xu S."/>
            <person name="Liu Z."/>
            <person name="Xu Y."/>
        </authorList>
    </citation>
    <scope>NUCLEOTIDE SEQUENCE</scope>
    <source>
        <strain evidence="1">YW8</strain>
    </source>
</reference>
<accession>A0AAE3T034</accession>
<dbReference type="InterPro" id="IPR010710">
    <property type="entry name" value="DUF1289"/>
</dbReference>
<sequence>MSQGLPGHHDDPHAVLRERALQVCAQPPAEDAPVPSPCVSVCRLDPERMGCEGCLRTLDEIRAWRTMDDAQRLAVWRLIEMRLSALQETPTP</sequence>
<dbReference type="PANTHER" id="PTHR35175">
    <property type="entry name" value="DUF1289 DOMAIN-CONTAINING PROTEIN"/>
    <property type="match status" value="1"/>
</dbReference>
<evidence type="ECO:0000313" key="1">
    <source>
        <dbReference type="EMBL" id="MDA7417724.1"/>
    </source>
</evidence>
<protein>
    <submittedName>
        <fullName evidence="1">DUF1289 domain-containing protein</fullName>
    </submittedName>
</protein>
<evidence type="ECO:0000313" key="2">
    <source>
        <dbReference type="Proteomes" id="UP001212602"/>
    </source>
</evidence>